<evidence type="ECO:0000256" key="5">
    <source>
        <dbReference type="SAM" id="MobiDB-lite"/>
    </source>
</evidence>
<feature type="chain" id="PRO_5009193509" description="EGF-like domain-containing protein" evidence="7">
    <location>
        <begin position="25"/>
        <end position="965"/>
    </location>
</feature>
<dbReference type="InParanoid" id="A0A1E7FR42"/>
<feature type="disulfide bond" evidence="4">
    <location>
        <begin position="821"/>
        <end position="830"/>
    </location>
</feature>
<gene>
    <name evidence="9" type="ORF">FRACYDRAFT_259610</name>
</gene>
<accession>A0A1E7FR42</accession>
<dbReference type="PROSITE" id="PS50026">
    <property type="entry name" value="EGF_3"/>
    <property type="match status" value="6"/>
</dbReference>
<feature type="compositionally biased region" description="Basic residues" evidence="5">
    <location>
        <begin position="894"/>
        <end position="903"/>
    </location>
</feature>
<feature type="transmembrane region" description="Helical" evidence="6">
    <location>
        <begin position="851"/>
        <end position="873"/>
    </location>
</feature>
<name>A0A1E7FR42_9STRA</name>
<dbReference type="AlphaFoldDB" id="A0A1E7FR42"/>
<feature type="disulfide bond" evidence="4">
    <location>
        <begin position="497"/>
        <end position="506"/>
    </location>
</feature>
<keyword evidence="6" id="KW-1133">Transmembrane helix</keyword>
<evidence type="ECO:0000256" key="4">
    <source>
        <dbReference type="PROSITE-ProRule" id="PRU00076"/>
    </source>
</evidence>
<feature type="region of interest" description="Disordered" evidence="5">
    <location>
        <begin position="651"/>
        <end position="670"/>
    </location>
</feature>
<feature type="signal peptide" evidence="7">
    <location>
        <begin position="1"/>
        <end position="24"/>
    </location>
</feature>
<evidence type="ECO:0000256" key="1">
    <source>
        <dbReference type="ARBA" id="ARBA00022536"/>
    </source>
</evidence>
<feature type="domain" description="EGF-like" evidence="8">
    <location>
        <begin position="467"/>
        <end position="507"/>
    </location>
</feature>
<evidence type="ECO:0000256" key="7">
    <source>
        <dbReference type="SAM" id="SignalP"/>
    </source>
</evidence>
<evidence type="ECO:0000256" key="2">
    <source>
        <dbReference type="ARBA" id="ARBA00022737"/>
    </source>
</evidence>
<keyword evidence="3 4" id="KW-1015">Disulfide bond</keyword>
<dbReference type="InterPro" id="IPR000742">
    <property type="entry name" value="EGF"/>
</dbReference>
<dbReference type="PROSITE" id="PS01186">
    <property type="entry name" value="EGF_2"/>
    <property type="match status" value="5"/>
</dbReference>
<evidence type="ECO:0000313" key="10">
    <source>
        <dbReference type="Proteomes" id="UP000095751"/>
    </source>
</evidence>
<keyword evidence="7" id="KW-0732">Signal</keyword>
<evidence type="ECO:0000259" key="8">
    <source>
        <dbReference type="PROSITE" id="PS50026"/>
    </source>
</evidence>
<feature type="domain" description="EGF-like" evidence="8">
    <location>
        <begin position="105"/>
        <end position="155"/>
    </location>
</feature>
<feature type="domain" description="EGF-like" evidence="8">
    <location>
        <begin position="782"/>
        <end position="831"/>
    </location>
</feature>
<dbReference type="Proteomes" id="UP000095751">
    <property type="component" value="Unassembled WGS sequence"/>
</dbReference>
<keyword evidence="6" id="KW-0812">Transmembrane</keyword>
<feature type="disulfide bond" evidence="4">
    <location>
        <begin position="307"/>
        <end position="324"/>
    </location>
</feature>
<feature type="compositionally biased region" description="Basic and acidic residues" evidence="5">
    <location>
        <begin position="928"/>
        <end position="942"/>
    </location>
</feature>
<dbReference type="EMBL" id="KV784354">
    <property type="protein sequence ID" value="OEU20618.1"/>
    <property type="molecule type" value="Genomic_DNA"/>
</dbReference>
<evidence type="ECO:0000313" key="9">
    <source>
        <dbReference type="EMBL" id="OEU20618.1"/>
    </source>
</evidence>
<dbReference type="PROSITE" id="PS00022">
    <property type="entry name" value="EGF_1"/>
    <property type="match status" value="4"/>
</dbReference>
<dbReference type="InterPro" id="IPR051022">
    <property type="entry name" value="Notch_Cell-Fate_Det"/>
</dbReference>
<evidence type="ECO:0000256" key="3">
    <source>
        <dbReference type="ARBA" id="ARBA00023157"/>
    </source>
</evidence>
<feature type="domain" description="EGF-like" evidence="8">
    <location>
        <begin position="294"/>
        <end position="336"/>
    </location>
</feature>
<dbReference type="SUPFAM" id="SSF57196">
    <property type="entry name" value="EGF/Laminin"/>
    <property type="match status" value="2"/>
</dbReference>
<feature type="region of interest" description="Disordered" evidence="5">
    <location>
        <begin position="882"/>
        <end position="965"/>
    </location>
</feature>
<feature type="disulfide bond" evidence="4">
    <location>
        <begin position="326"/>
        <end position="335"/>
    </location>
</feature>
<dbReference type="SMART" id="SM00181">
    <property type="entry name" value="EGF"/>
    <property type="match status" value="11"/>
</dbReference>
<keyword evidence="10" id="KW-1185">Reference proteome</keyword>
<dbReference type="Gene3D" id="2.10.25.10">
    <property type="entry name" value="Laminin"/>
    <property type="match status" value="5"/>
</dbReference>
<sequence length="965" mass="105569">MLLSNACFTTFLFLTLVVVPSAVAINSSGVAVLAQTQSNKSKSTTCDLDCPSFAPCVFGYADFSERKVDVVATQQQLGGRGGGTHQSGMHCDCPIGWTGLFCDIKYDSCTSNNQAHHECYNGAECMIGLLEDQYGNEQLFCDCNSINGYVGKYCETPIRDDDPFNPIVQDDDDNDPFIISQQNDDNDPFIPKDENDDDDSDPFIPKGQDDDDNDPFKQDSSSKTTTIPCGDGHCLNGGSCLIVQKISKDGTYKMNESCNCDGAYDVTSNSVFRGPYCQYKSTSLCFSSSSSSNNGEESSLFGNEDYCLHHGICKAKGDKLQQGCDCNSGWTGRNCQLKILELIDGIDDDDIDVDGDGDDNDPIDNWIAASDDDNDPIDNWIAASDDDNDPIDNWIAASDDDNDPIDNWIASSSSDVCGDTHCYNNGSCVQTQKLDSDGIPSLSFSCDCSTAYDEKYLYAGTSCEFPSTDLCLEGGDGSNFCVNHGSCGDDVLLGCNCPPGFHGFKCEFEEKHGNFDKDDNDNDGHDDAFDKEWVPCGDDRCHNLGKCITTVVYNEDIDSTETTSTCDCTGTDYFGLQCQYSATNFEYDNNKEGDEDNNGEEREACGDDLVCNNFGNCITSIKINKETDTTEASFRCDCVKTGFMGPQCQYPTSTSNINDEDNNEDPPTSNDGSEFFDCRLNCLNGGKCTQGEEDSGFLRDVLGDDKTHAGDHLAYCECKEGWIGLTCEYRVEICEDKHVCLHGSKCVGNFIDGYSCACDEADWKNDKASAFAGDSCQYTATGTDICTIGEEYPGKPLYFCVNSGICHAFVSGDQPNPGCVCPEGWMGIHCEIRTDRLETIGDKDSVPVGSIIGISSALIVFLVLVLVGIRLWITKKEKPEPTAVGKDISSKVNPFRRRRRRRGTNLVPNQRKRSGSPIANMSGNDGIMNHHHDLEQEGKPEFDELDDFIDNPCDNKSQIQSEELV</sequence>
<feature type="domain" description="EGF-like" evidence="8">
    <location>
        <begin position="532"/>
        <end position="579"/>
    </location>
</feature>
<dbReference type="PANTHER" id="PTHR24049">
    <property type="entry name" value="CRUMBS FAMILY MEMBER"/>
    <property type="match status" value="1"/>
</dbReference>
<feature type="domain" description="EGF-like" evidence="8">
    <location>
        <begin position="601"/>
        <end position="649"/>
    </location>
</feature>
<protein>
    <recommendedName>
        <fullName evidence="8">EGF-like domain-containing protein</fullName>
    </recommendedName>
</protein>
<keyword evidence="2" id="KW-0677">Repeat</keyword>
<evidence type="ECO:0000256" key="6">
    <source>
        <dbReference type="SAM" id="Phobius"/>
    </source>
</evidence>
<organism evidence="9 10">
    <name type="scientific">Fragilariopsis cylindrus CCMP1102</name>
    <dbReference type="NCBI Taxonomy" id="635003"/>
    <lineage>
        <taxon>Eukaryota</taxon>
        <taxon>Sar</taxon>
        <taxon>Stramenopiles</taxon>
        <taxon>Ochrophyta</taxon>
        <taxon>Bacillariophyta</taxon>
        <taxon>Bacillariophyceae</taxon>
        <taxon>Bacillariophycidae</taxon>
        <taxon>Bacillariales</taxon>
        <taxon>Bacillariaceae</taxon>
        <taxon>Fragilariopsis</taxon>
    </lineage>
</organism>
<feature type="region of interest" description="Disordered" evidence="5">
    <location>
        <begin position="161"/>
        <end position="225"/>
    </location>
</feature>
<proteinExistence type="predicted"/>
<reference evidence="9 10" key="1">
    <citation type="submission" date="2016-09" db="EMBL/GenBank/DDBJ databases">
        <title>Extensive genetic diversity and differential bi-allelic expression allows diatom success in the polar Southern Ocean.</title>
        <authorList>
            <consortium name="DOE Joint Genome Institute"/>
            <person name="Mock T."/>
            <person name="Otillar R.P."/>
            <person name="Strauss J."/>
            <person name="Dupont C."/>
            <person name="Frickenhaus S."/>
            <person name="Maumus F."/>
            <person name="Mcmullan M."/>
            <person name="Sanges R."/>
            <person name="Schmutz J."/>
            <person name="Toseland A."/>
            <person name="Valas R."/>
            <person name="Veluchamy A."/>
            <person name="Ward B.J."/>
            <person name="Allen A."/>
            <person name="Barry K."/>
            <person name="Falciatore A."/>
            <person name="Ferrante M."/>
            <person name="Fortunato A.E."/>
            <person name="Gloeckner G."/>
            <person name="Gruber A."/>
            <person name="Hipkin R."/>
            <person name="Janech M."/>
            <person name="Kroth P."/>
            <person name="Leese F."/>
            <person name="Lindquist E."/>
            <person name="Lyon B.R."/>
            <person name="Martin J."/>
            <person name="Mayer C."/>
            <person name="Parker M."/>
            <person name="Quesneville H."/>
            <person name="Raymond J."/>
            <person name="Uhlig C."/>
            <person name="Valentin K.U."/>
            <person name="Worden A.Z."/>
            <person name="Armbrust E.V."/>
            <person name="Bowler C."/>
            <person name="Green B."/>
            <person name="Moulton V."/>
            <person name="Van Oosterhout C."/>
            <person name="Grigoriev I."/>
        </authorList>
    </citation>
    <scope>NUCLEOTIDE SEQUENCE [LARGE SCALE GENOMIC DNA]</scope>
    <source>
        <strain evidence="9 10">CCMP1102</strain>
    </source>
</reference>
<feature type="compositionally biased region" description="Polar residues" evidence="5">
    <location>
        <begin position="954"/>
        <end position="965"/>
    </location>
</feature>
<dbReference type="OrthoDB" id="41997at2759"/>
<keyword evidence="1 4" id="KW-0245">EGF-like domain</keyword>
<dbReference type="KEGG" id="fcy:FRACYDRAFT_259610"/>
<keyword evidence="6" id="KW-0472">Membrane</keyword>
<comment type="caution">
    <text evidence="4">Lacks conserved residue(s) required for the propagation of feature annotation.</text>
</comment>